<dbReference type="InterPro" id="IPR006311">
    <property type="entry name" value="TAT_signal"/>
</dbReference>
<keyword evidence="2" id="KW-1185">Reference proteome</keyword>
<dbReference type="InterPro" id="IPR011044">
    <property type="entry name" value="Quino_amine_DH_bsu"/>
</dbReference>
<comment type="caution">
    <text evidence="1">The sequence shown here is derived from an EMBL/GenBank/DDBJ whole genome shotgun (WGS) entry which is preliminary data.</text>
</comment>
<dbReference type="AlphaFoldDB" id="A0AAV3U3F6"/>
<sequence length="385" mass="41932">MSQSRNIQLSRRQLLTAMGCAGITVTLPLAGCGNSKTQREVIASAAGGKANHFSVSWVHSRQQQFTGDVHAAAAQFRGHDVVQHALREDRLLVVARRPGTQVLEVDINRGEVVASFTCQPGLHLNGHACFSADGKTLFTTESNIAKGEGVIVVRDSDTYQVLAHMPSFGIEPHEAKMMPDGKTLVVANGGILTHPESGRKKLNLASMHSSLTYVDVFTGKLVDDFTLPEAKSSIRHLDVTTDGSVVFATQLQRSAMSHNEIVPLGGYHKPGQPLQLFQHPAAVISRLDDYMGSVRVNAQTRLVGFTSPRGDLAVFWHLDSAEFVGYHSFHDVCGIACSVDKQQFVLSNSLGQLRRLNAKTLEEDRSQRASYAGTAWDNHMLIIEA</sequence>
<gene>
    <name evidence="1" type="ORF">GCM10025791_24860</name>
</gene>
<evidence type="ECO:0000313" key="2">
    <source>
        <dbReference type="Proteomes" id="UP001409585"/>
    </source>
</evidence>
<dbReference type="InterPro" id="IPR015943">
    <property type="entry name" value="WD40/YVTN_repeat-like_dom_sf"/>
</dbReference>
<dbReference type="InterPro" id="IPR008311">
    <property type="entry name" value="UCP028101"/>
</dbReference>
<reference evidence="2" key="1">
    <citation type="journal article" date="2019" name="Int. J. Syst. Evol. Microbiol.">
        <title>The Global Catalogue of Microorganisms (GCM) 10K type strain sequencing project: providing services to taxonomists for standard genome sequencing and annotation.</title>
        <authorList>
            <consortium name="The Broad Institute Genomics Platform"/>
            <consortium name="The Broad Institute Genome Sequencing Center for Infectious Disease"/>
            <person name="Wu L."/>
            <person name="Ma J."/>
        </authorList>
    </citation>
    <scope>NUCLEOTIDE SEQUENCE [LARGE SCALE GENOMIC DNA]</scope>
    <source>
        <strain evidence="2">JCM 19134</strain>
    </source>
</reference>
<dbReference type="PROSITE" id="PS51318">
    <property type="entry name" value="TAT"/>
    <property type="match status" value="1"/>
</dbReference>
<protein>
    <submittedName>
        <fullName evidence="1">DUF1513 domain-containing protein</fullName>
    </submittedName>
</protein>
<dbReference type="RefSeq" id="WP_345422425.1">
    <property type="nucleotide sequence ID" value="NZ_AP031496.1"/>
</dbReference>
<dbReference type="EMBL" id="BAABLX010000023">
    <property type="protein sequence ID" value="GAA4944793.1"/>
    <property type="molecule type" value="Genomic_DNA"/>
</dbReference>
<dbReference type="Pfam" id="PF07433">
    <property type="entry name" value="DUF1513"/>
    <property type="match status" value="1"/>
</dbReference>
<dbReference type="SUPFAM" id="SSF50969">
    <property type="entry name" value="YVTN repeat-like/Quinoprotein amine dehydrogenase"/>
    <property type="match status" value="1"/>
</dbReference>
<name>A0AAV3U3F6_9ALTE</name>
<dbReference type="Proteomes" id="UP001409585">
    <property type="component" value="Unassembled WGS sequence"/>
</dbReference>
<proteinExistence type="predicted"/>
<dbReference type="PIRSF" id="PIRSF028101">
    <property type="entry name" value="UCP028101"/>
    <property type="match status" value="1"/>
</dbReference>
<accession>A0AAV3U3F6</accession>
<dbReference type="Gene3D" id="2.130.10.10">
    <property type="entry name" value="YVTN repeat-like/Quinoprotein amine dehydrogenase"/>
    <property type="match status" value="1"/>
</dbReference>
<evidence type="ECO:0000313" key="1">
    <source>
        <dbReference type="EMBL" id="GAA4944793.1"/>
    </source>
</evidence>
<organism evidence="1 2">
    <name type="scientific">Halioxenophilus aromaticivorans</name>
    <dbReference type="NCBI Taxonomy" id="1306992"/>
    <lineage>
        <taxon>Bacteria</taxon>
        <taxon>Pseudomonadati</taxon>
        <taxon>Pseudomonadota</taxon>
        <taxon>Gammaproteobacteria</taxon>
        <taxon>Alteromonadales</taxon>
        <taxon>Alteromonadaceae</taxon>
        <taxon>Halioxenophilus</taxon>
    </lineage>
</organism>